<sequence>MPLRRGSERPSARHERRDAFPACRHRRGLFCQIGLFLRQLVTSALPRSDPTTPASKKKKMRTPPSMDEITSNRQHRGASLQAVPLSVSLEVKEPRIIKFRAERREVDFGIRPRHPVRPSNAFPRKLPHQPLTAQVPPARNGSGLVSRTTRNTTRQRKRLDFHVTSQPASLLREYNTQYVIRIRL</sequence>
<name>A0ACB7NUE8_9PEZI</name>
<protein>
    <submittedName>
        <fullName evidence="1">Uncharacterized protein</fullName>
    </submittedName>
</protein>
<evidence type="ECO:0000313" key="2">
    <source>
        <dbReference type="Proteomes" id="UP000724584"/>
    </source>
</evidence>
<dbReference type="EMBL" id="JAGIZQ010000007">
    <property type="protein sequence ID" value="KAH6616994.1"/>
    <property type="molecule type" value="Genomic_DNA"/>
</dbReference>
<organism evidence="1 2">
    <name type="scientific">Chaetomium tenue</name>
    <dbReference type="NCBI Taxonomy" id="1854479"/>
    <lineage>
        <taxon>Eukaryota</taxon>
        <taxon>Fungi</taxon>
        <taxon>Dikarya</taxon>
        <taxon>Ascomycota</taxon>
        <taxon>Pezizomycotina</taxon>
        <taxon>Sordariomycetes</taxon>
        <taxon>Sordariomycetidae</taxon>
        <taxon>Sordariales</taxon>
        <taxon>Chaetomiaceae</taxon>
        <taxon>Chaetomium</taxon>
    </lineage>
</organism>
<comment type="caution">
    <text evidence="1">The sequence shown here is derived from an EMBL/GenBank/DDBJ whole genome shotgun (WGS) entry which is preliminary data.</text>
</comment>
<dbReference type="Proteomes" id="UP000724584">
    <property type="component" value="Unassembled WGS sequence"/>
</dbReference>
<evidence type="ECO:0000313" key="1">
    <source>
        <dbReference type="EMBL" id="KAH6616994.1"/>
    </source>
</evidence>
<keyword evidence="2" id="KW-1185">Reference proteome</keyword>
<reference evidence="1 2" key="1">
    <citation type="journal article" date="2021" name="Nat. Commun.">
        <title>Genetic determinants of endophytism in the Arabidopsis root mycobiome.</title>
        <authorList>
            <person name="Mesny F."/>
            <person name="Miyauchi S."/>
            <person name="Thiergart T."/>
            <person name="Pickel B."/>
            <person name="Atanasova L."/>
            <person name="Karlsson M."/>
            <person name="Huettel B."/>
            <person name="Barry K.W."/>
            <person name="Haridas S."/>
            <person name="Chen C."/>
            <person name="Bauer D."/>
            <person name="Andreopoulos W."/>
            <person name="Pangilinan J."/>
            <person name="LaButti K."/>
            <person name="Riley R."/>
            <person name="Lipzen A."/>
            <person name="Clum A."/>
            <person name="Drula E."/>
            <person name="Henrissat B."/>
            <person name="Kohler A."/>
            <person name="Grigoriev I.V."/>
            <person name="Martin F.M."/>
            <person name="Hacquard S."/>
        </authorList>
    </citation>
    <scope>NUCLEOTIDE SEQUENCE [LARGE SCALE GENOMIC DNA]</scope>
    <source>
        <strain evidence="1 2">MPI-SDFR-AT-0079</strain>
    </source>
</reference>
<accession>A0ACB7NUE8</accession>
<proteinExistence type="predicted"/>
<gene>
    <name evidence="1" type="ORF">F5144DRAFT_380012</name>
</gene>